<dbReference type="EMBL" id="GL453221">
    <property type="protein sequence ID" value="EFN76307.1"/>
    <property type="molecule type" value="Genomic_DNA"/>
</dbReference>
<sequence>FYESDSNGRVLLGMKDAISVIVNAERTQVQKRLLLLNLKELYAIFKKSNPKVSVGFSTFAKLRPKHYILAGASGSHSVCVCSIH</sequence>
<reference evidence="1 2" key="1">
    <citation type="journal article" date="2010" name="Science">
        <title>Genomic comparison of the ants Camponotus floridanus and Harpegnathos saltator.</title>
        <authorList>
            <person name="Bonasio R."/>
            <person name="Zhang G."/>
            <person name="Ye C."/>
            <person name="Mutti N.S."/>
            <person name="Fang X."/>
            <person name="Qin N."/>
            <person name="Donahue G."/>
            <person name="Yang P."/>
            <person name="Li Q."/>
            <person name="Li C."/>
            <person name="Zhang P."/>
            <person name="Huang Z."/>
            <person name="Berger S.L."/>
            <person name="Reinberg D."/>
            <person name="Wang J."/>
            <person name="Liebig J."/>
        </authorList>
    </citation>
    <scope>NUCLEOTIDE SEQUENCE [LARGE SCALE GENOMIC DNA]</scope>
    <source>
        <strain evidence="1 2">R22 G/1</strain>
    </source>
</reference>
<evidence type="ECO:0000313" key="2">
    <source>
        <dbReference type="Proteomes" id="UP000008237"/>
    </source>
</evidence>
<dbReference type="InParanoid" id="E2C6X7"/>
<dbReference type="AlphaFoldDB" id="E2C6X7"/>
<dbReference type="PANTHER" id="PTHR46601:SF1">
    <property type="entry name" value="ADF-H DOMAIN-CONTAINING PROTEIN"/>
    <property type="match status" value="1"/>
</dbReference>
<keyword evidence="2" id="KW-1185">Reference proteome</keyword>
<dbReference type="PANTHER" id="PTHR46601">
    <property type="entry name" value="ULP_PROTEASE DOMAIN-CONTAINING PROTEIN"/>
    <property type="match status" value="1"/>
</dbReference>
<name>E2C6X7_HARSA</name>
<feature type="non-terminal residue" evidence="1">
    <location>
        <position position="84"/>
    </location>
</feature>
<evidence type="ECO:0000313" key="1">
    <source>
        <dbReference type="EMBL" id="EFN76307.1"/>
    </source>
</evidence>
<protein>
    <submittedName>
        <fullName evidence="1">Uncharacterized protein</fullName>
    </submittedName>
</protein>
<gene>
    <name evidence="1" type="ORF">EAI_07812</name>
</gene>
<dbReference type="Proteomes" id="UP000008237">
    <property type="component" value="Unassembled WGS sequence"/>
</dbReference>
<feature type="non-terminal residue" evidence="1">
    <location>
        <position position="1"/>
    </location>
</feature>
<accession>E2C6X7</accession>
<organism evidence="2">
    <name type="scientific">Harpegnathos saltator</name>
    <name type="common">Jerdon's jumping ant</name>
    <dbReference type="NCBI Taxonomy" id="610380"/>
    <lineage>
        <taxon>Eukaryota</taxon>
        <taxon>Metazoa</taxon>
        <taxon>Ecdysozoa</taxon>
        <taxon>Arthropoda</taxon>
        <taxon>Hexapoda</taxon>
        <taxon>Insecta</taxon>
        <taxon>Pterygota</taxon>
        <taxon>Neoptera</taxon>
        <taxon>Endopterygota</taxon>
        <taxon>Hymenoptera</taxon>
        <taxon>Apocrita</taxon>
        <taxon>Aculeata</taxon>
        <taxon>Formicoidea</taxon>
        <taxon>Formicidae</taxon>
        <taxon>Ponerinae</taxon>
        <taxon>Ponerini</taxon>
        <taxon>Harpegnathos</taxon>
    </lineage>
</organism>
<proteinExistence type="predicted"/>